<protein>
    <recommendedName>
        <fullName evidence="2 8">Carbonic anhydrase</fullName>
        <ecNumber evidence="2 8">4.2.1.1</ecNumber>
    </recommendedName>
    <alternativeName>
        <fullName evidence="8">Carbonate dehydratase</fullName>
    </alternativeName>
</protein>
<dbReference type="InterPro" id="IPR036874">
    <property type="entry name" value="Carbonic_anhydrase_sf"/>
</dbReference>
<dbReference type="InterPro" id="IPR001765">
    <property type="entry name" value="Carbonic_anhydrase"/>
</dbReference>
<evidence type="ECO:0000256" key="6">
    <source>
        <dbReference type="ARBA" id="ARBA00048348"/>
    </source>
</evidence>
<gene>
    <name evidence="9" type="ORF">BGW36DRAFT_171258</name>
</gene>
<accession>A0AAD4PYD6</accession>
<dbReference type="EMBL" id="JAJTJA010000006">
    <property type="protein sequence ID" value="KAH8697634.1"/>
    <property type="molecule type" value="Genomic_DNA"/>
</dbReference>
<dbReference type="GO" id="GO:0004089">
    <property type="term" value="F:carbonate dehydratase activity"/>
    <property type="evidence" value="ECO:0007669"/>
    <property type="project" value="UniProtKB-UniRule"/>
</dbReference>
<keyword evidence="5 8" id="KW-0456">Lyase</keyword>
<evidence type="ECO:0000256" key="5">
    <source>
        <dbReference type="ARBA" id="ARBA00023239"/>
    </source>
</evidence>
<evidence type="ECO:0000256" key="2">
    <source>
        <dbReference type="ARBA" id="ARBA00012925"/>
    </source>
</evidence>
<dbReference type="PROSITE" id="PS00705">
    <property type="entry name" value="PROK_CO2_ANHYDRASE_2"/>
    <property type="match status" value="1"/>
</dbReference>
<dbReference type="Gene3D" id="3.40.1050.10">
    <property type="entry name" value="Carbonic anhydrase"/>
    <property type="match status" value="1"/>
</dbReference>
<dbReference type="GO" id="GO:0015976">
    <property type="term" value="P:carbon utilization"/>
    <property type="evidence" value="ECO:0007669"/>
    <property type="project" value="InterPro"/>
</dbReference>
<keyword evidence="3 7" id="KW-0479">Metal-binding</keyword>
<dbReference type="SMART" id="SM00947">
    <property type="entry name" value="Pro_CA"/>
    <property type="match status" value="1"/>
</dbReference>
<dbReference type="AlphaFoldDB" id="A0AAD4PYD6"/>
<keyword evidence="4 7" id="KW-0862">Zinc</keyword>
<dbReference type="EC" id="4.2.1.1" evidence="2 8"/>
<comment type="similarity">
    <text evidence="1 8">Belongs to the beta-class carbonic anhydrase family.</text>
</comment>
<dbReference type="GeneID" id="70239938"/>
<dbReference type="Proteomes" id="UP001201262">
    <property type="component" value="Unassembled WGS sequence"/>
</dbReference>
<dbReference type="SUPFAM" id="SSF53056">
    <property type="entry name" value="beta-carbonic anhydrase, cab"/>
    <property type="match status" value="1"/>
</dbReference>
<feature type="binding site" evidence="7">
    <location>
        <position position="96"/>
    </location>
    <ligand>
        <name>Zn(2+)</name>
        <dbReference type="ChEBI" id="CHEBI:29105"/>
    </ligand>
</feature>
<dbReference type="GO" id="GO:0071244">
    <property type="term" value="P:cellular response to carbon dioxide"/>
    <property type="evidence" value="ECO:0007669"/>
    <property type="project" value="TreeGrafter"/>
</dbReference>
<dbReference type="PANTHER" id="PTHR11002:SF76">
    <property type="entry name" value="CARBONIC ANHYDRASE"/>
    <property type="match status" value="1"/>
</dbReference>
<name>A0AAD4PYD6_9EURO</name>
<dbReference type="CDD" id="cd00883">
    <property type="entry name" value="beta_CA_cladeA"/>
    <property type="match status" value="1"/>
</dbReference>
<evidence type="ECO:0000313" key="9">
    <source>
        <dbReference type="EMBL" id="KAH8697634.1"/>
    </source>
</evidence>
<dbReference type="PANTHER" id="PTHR11002">
    <property type="entry name" value="CARBONIC ANHYDRASE"/>
    <property type="match status" value="1"/>
</dbReference>
<evidence type="ECO:0000256" key="3">
    <source>
        <dbReference type="ARBA" id="ARBA00022723"/>
    </source>
</evidence>
<proteinExistence type="inferred from homology"/>
<comment type="cofactor">
    <cofactor evidence="7">
        <name>Zn(2+)</name>
        <dbReference type="ChEBI" id="CHEBI:29105"/>
    </cofactor>
    <text evidence="7">Binds 1 zinc ion per subunit.</text>
</comment>
<feature type="binding site" evidence="7">
    <location>
        <position position="99"/>
    </location>
    <ligand>
        <name>Zn(2+)</name>
        <dbReference type="ChEBI" id="CHEBI:29105"/>
    </ligand>
</feature>
<reference evidence="9" key="1">
    <citation type="submission" date="2021-12" db="EMBL/GenBank/DDBJ databases">
        <title>Convergent genome expansion in fungi linked to evolution of root-endophyte symbiosis.</title>
        <authorList>
            <consortium name="DOE Joint Genome Institute"/>
            <person name="Ke Y.-H."/>
            <person name="Bonito G."/>
            <person name="Liao H.-L."/>
            <person name="Looney B."/>
            <person name="Rojas-Flechas A."/>
            <person name="Nash J."/>
            <person name="Hameed K."/>
            <person name="Schadt C."/>
            <person name="Martin F."/>
            <person name="Crous P.W."/>
            <person name="Miettinen O."/>
            <person name="Magnuson J.K."/>
            <person name="Labbe J."/>
            <person name="Jacobson D."/>
            <person name="Doktycz M.J."/>
            <person name="Veneault-Fourrey C."/>
            <person name="Kuo A."/>
            <person name="Mondo S."/>
            <person name="Calhoun S."/>
            <person name="Riley R."/>
            <person name="Ohm R."/>
            <person name="LaButti K."/>
            <person name="Andreopoulos B."/>
            <person name="Pangilinan J."/>
            <person name="Nolan M."/>
            <person name="Tritt A."/>
            <person name="Clum A."/>
            <person name="Lipzen A."/>
            <person name="Daum C."/>
            <person name="Barry K."/>
            <person name="Grigoriev I.V."/>
            <person name="Vilgalys R."/>
        </authorList>
    </citation>
    <scope>NUCLEOTIDE SEQUENCE</scope>
    <source>
        <strain evidence="9">PMI_201</strain>
    </source>
</reference>
<evidence type="ECO:0000256" key="7">
    <source>
        <dbReference type="PIRSR" id="PIRSR601765-1"/>
    </source>
</evidence>
<dbReference type="GO" id="GO:0005737">
    <property type="term" value="C:cytoplasm"/>
    <property type="evidence" value="ECO:0007669"/>
    <property type="project" value="TreeGrafter"/>
</dbReference>
<comment type="caution">
    <text evidence="9">The sequence shown here is derived from an EMBL/GenBank/DDBJ whole genome shotgun (WGS) entry which is preliminary data.</text>
</comment>
<feature type="binding site" evidence="7">
    <location>
        <position position="42"/>
    </location>
    <ligand>
        <name>Zn(2+)</name>
        <dbReference type="ChEBI" id="CHEBI:29105"/>
    </ligand>
</feature>
<sequence>MAADKLTTGFQKNKEWASTYPDNFPALATGQQPEILWIGCSDSRCPETTILGLNPGDVFVHRNIANVIHYSDLSSACVIEYAVAHLKVKHIVVCGHTACGGVNAALGNAKLGNLDAWLLPLRRLRQQNLEALQGLEPAEAVVKLAELNVLDGVSKLKETSVVIDAIETRGLTVQGVIYDVASGLLRTIGGNESQDSLKARLTAFKTA</sequence>
<evidence type="ECO:0000256" key="1">
    <source>
        <dbReference type="ARBA" id="ARBA00006217"/>
    </source>
</evidence>
<comment type="function">
    <text evidence="8">Reversible hydration of carbon dioxide.</text>
</comment>
<keyword evidence="10" id="KW-1185">Reference proteome</keyword>
<comment type="catalytic activity">
    <reaction evidence="6 8">
        <text>hydrogencarbonate + H(+) = CO2 + H2O</text>
        <dbReference type="Rhea" id="RHEA:10748"/>
        <dbReference type="ChEBI" id="CHEBI:15377"/>
        <dbReference type="ChEBI" id="CHEBI:15378"/>
        <dbReference type="ChEBI" id="CHEBI:16526"/>
        <dbReference type="ChEBI" id="CHEBI:17544"/>
        <dbReference type="EC" id="4.2.1.1"/>
    </reaction>
</comment>
<evidence type="ECO:0000256" key="4">
    <source>
        <dbReference type="ARBA" id="ARBA00022833"/>
    </source>
</evidence>
<feature type="binding site" evidence="7">
    <location>
        <position position="40"/>
    </location>
    <ligand>
        <name>Zn(2+)</name>
        <dbReference type="ChEBI" id="CHEBI:29105"/>
    </ligand>
</feature>
<evidence type="ECO:0000256" key="8">
    <source>
        <dbReference type="RuleBase" id="RU003956"/>
    </source>
</evidence>
<evidence type="ECO:0000313" key="10">
    <source>
        <dbReference type="Proteomes" id="UP001201262"/>
    </source>
</evidence>
<organism evidence="9 10">
    <name type="scientific">Talaromyces proteolyticus</name>
    <dbReference type="NCBI Taxonomy" id="1131652"/>
    <lineage>
        <taxon>Eukaryota</taxon>
        <taxon>Fungi</taxon>
        <taxon>Dikarya</taxon>
        <taxon>Ascomycota</taxon>
        <taxon>Pezizomycotina</taxon>
        <taxon>Eurotiomycetes</taxon>
        <taxon>Eurotiomycetidae</taxon>
        <taxon>Eurotiales</taxon>
        <taxon>Trichocomaceae</taxon>
        <taxon>Talaromyces</taxon>
        <taxon>Talaromyces sect. Bacilispori</taxon>
    </lineage>
</organism>
<dbReference type="RefSeq" id="XP_046072335.1">
    <property type="nucleotide sequence ID" value="XM_046209651.1"/>
</dbReference>
<dbReference type="GO" id="GO:0034599">
    <property type="term" value="P:cellular response to oxidative stress"/>
    <property type="evidence" value="ECO:0007669"/>
    <property type="project" value="TreeGrafter"/>
</dbReference>
<dbReference type="Pfam" id="PF00484">
    <property type="entry name" value="Pro_CA"/>
    <property type="match status" value="1"/>
</dbReference>
<dbReference type="GO" id="GO:0008270">
    <property type="term" value="F:zinc ion binding"/>
    <property type="evidence" value="ECO:0007669"/>
    <property type="project" value="UniProtKB-UniRule"/>
</dbReference>
<dbReference type="InterPro" id="IPR015892">
    <property type="entry name" value="Carbonic_anhydrase_CS"/>
</dbReference>